<dbReference type="EMBL" id="JARJCW010000007">
    <property type="protein sequence ID" value="KAJ7222164.1"/>
    <property type="molecule type" value="Genomic_DNA"/>
</dbReference>
<reference evidence="2" key="1">
    <citation type="submission" date="2023-03" db="EMBL/GenBank/DDBJ databases">
        <title>Massive genome expansion in bonnet fungi (Mycena s.s.) driven by repeated elements and novel gene families across ecological guilds.</title>
        <authorList>
            <consortium name="Lawrence Berkeley National Laboratory"/>
            <person name="Harder C.B."/>
            <person name="Miyauchi S."/>
            <person name="Viragh M."/>
            <person name="Kuo A."/>
            <person name="Thoen E."/>
            <person name="Andreopoulos B."/>
            <person name="Lu D."/>
            <person name="Skrede I."/>
            <person name="Drula E."/>
            <person name="Henrissat B."/>
            <person name="Morin E."/>
            <person name="Kohler A."/>
            <person name="Barry K."/>
            <person name="LaButti K."/>
            <person name="Morin E."/>
            <person name="Salamov A."/>
            <person name="Lipzen A."/>
            <person name="Mereny Z."/>
            <person name="Hegedus B."/>
            <person name="Baldrian P."/>
            <person name="Stursova M."/>
            <person name="Weitz H."/>
            <person name="Taylor A."/>
            <person name="Grigoriev I.V."/>
            <person name="Nagy L.G."/>
            <person name="Martin F."/>
            <person name="Kauserud H."/>
        </authorList>
    </citation>
    <scope>NUCLEOTIDE SEQUENCE</scope>
    <source>
        <strain evidence="2">9144</strain>
    </source>
</reference>
<gene>
    <name evidence="2" type="ORF">GGX14DRAFT_662779</name>
</gene>
<evidence type="ECO:0000313" key="3">
    <source>
        <dbReference type="Proteomes" id="UP001219525"/>
    </source>
</evidence>
<feature type="transmembrane region" description="Helical" evidence="1">
    <location>
        <begin position="12"/>
        <end position="35"/>
    </location>
</feature>
<sequence>MPPTTTPRTRALLALLATHFVHVVAYIALMIQHILTPPDPIPYHTSTLSGYAWFQEVYNGHPDRIHCELGVRRHIFNILLGELRFLGYSASRTCLWRKNLQYFSTPVSPVSLSVMSESDFNDLMRQYLFPRHLIASRDLEVPAVSDLALPTHKAVEHFFDVVPADFFFLPLRGLGAVDAMEGVRKALAARAQLRRRE</sequence>
<keyword evidence="3" id="KW-1185">Reference proteome</keyword>
<protein>
    <submittedName>
        <fullName evidence="2">Uncharacterized protein</fullName>
    </submittedName>
</protein>
<evidence type="ECO:0000313" key="2">
    <source>
        <dbReference type="EMBL" id="KAJ7222164.1"/>
    </source>
</evidence>
<keyword evidence="1" id="KW-0472">Membrane</keyword>
<dbReference type="AlphaFoldDB" id="A0AAD6YJG9"/>
<proteinExistence type="predicted"/>
<keyword evidence="1" id="KW-1133">Transmembrane helix</keyword>
<name>A0AAD6YJG9_9AGAR</name>
<evidence type="ECO:0000256" key="1">
    <source>
        <dbReference type="SAM" id="Phobius"/>
    </source>
</evidence>
<comment type="caution">
    <text evidence="2">The sequence shown here is derived from an EMBL/GenBank/DDBJ whole genome shotgun (WGS) entry which is preliminary data.</text>
</comment>
<keyword evidence="1" id="KW-0812">Transmembrane</keyword>
<dbReference type="Proteomes" id="UP001219525">
    <property type="component" value="Unassembled WGS sequence"/>
</dbReference>
<organism evidence="2 3">
    <name type="scientific">Mycena pura</name>
    <dbReference type="NCBI Taxonomy" id="153505"/>
    <lineage>
        <taxon>Eukaryota</taxon>
        <taxon>Fungi</taxon>
        <taxon>Dikarya</taxon>
        <taxon>Basidiomycota</taxon>
        <taxon>Agaricomycotina</taxon>
        <taxon>Agaricomycetes</taxon>
        <taxon>Agaricomycetidae</taxon>
        <taxon>Agaricales</taxon>
        <taxon>Marasmiineae</taxon>
        <taxon>Mycenaceae</taxon>
        <taxon>Mycena</taxon>
    </lineage>
</organism>
<accession>A0AAD6YJG9</accession>